<dbReference type="PaxDb" id="353153-Q4DNA5"/>
<dbReference type="Pfam" id="PF01457">
    <property type="entry name" value="Peptidase_M8"/>
    <property type="match status" value="2"/>
</dbReference>
<protein>
    <recommendedName>
        <fullName evidence="8">Leishmanolysin-like peptidase</fullName>
        <ecNumber evidence="8">3.4.24.-</ecNumber>
    </recommendedName>
</protein>
<dbReference type="KEGG" id="tcr:508541.100"/>
<dbReference type="GeneID" id="3547646"/>
<accession>Q4DNA5</accession>
<evidence type="ECO:0000256" key="1">
    <source>
        <dbReference type="ARBA" id="ARBA00005860"/>
    </source>
</evidence>
<evidence type="ECO:0000256" key="2">
    <source>
        <dbReference type="ARBA" id="ARBA00022670"/>
    </source>
</evidence>
<sequence length="197" mass="21466">MNSPNDNCECEGDFVSSAHGIILENEVVTAAFKLHADRVLVQPLEGPLIVPPFATGSVCIRFTVRAGHRSTGVANADMVLCVAAALSVVVHSTTAAMPAREHHDCDDIDGIELQDGDGDGRTLESHRLQRHAKEEWMAAIGSAGCCTELTLAAPADLGCMRVKWDMAEPMRWWRNSNCALLQRKCSALQMSEYPQMF</sequence>
<evidence type="ECO:0000256" key="3">
    <source>
        <dbReference type="ARBA" id="ARBA00022723"/>
    </source>
</evidence>
<comment type="similarity">
    <text evidence="1 8">Belongs to the peptidase M8 family.</text>
</comment>
<evidence type="ECO:0000313" key="9">
    <source>
        <dbReference type="EMBL" id="EAN94000.1"/>
    </source>
</evidence>
<dbReference type="Proteomes" id="UP000002296">
    <property type="component" value="Unassembled WGS sequence"/>
</dbReference>
<dbReference type="EMBL" id="AAHK01000307">
    <property type="protein sequence ID" value="EAN94000.1"/>
    <property type="molecule type" value="Genomic_DNA"/>
</dbReference>
<evidence type="ECO:0000256" key="5">
    <source>
        <dbReference type="ARBA" id="ARBA00022833"/>
    </source>
</evidence>
<name>Q4DNA5_TRYCC</name>
<proteinExistence type="inferred from homology"/>
<dbReference type="SUPFAM" id="SSF55486">
    <property type="entry name" value="Metalloproteases ('zincins'), catalytic domain"/>
    <property type="match status" value="1"/>
</dbReference>
<dbReference type="InterPro" id="IPR001577">
    <property type="entry name" value="Peptidase_M8"/>
</dbReference>
<organism evidence="9 10">
    <name type="scientific">Trypanosoma cruzi (strain CL Brener)</name>
    <dbReference type="NCBI Taxonomy" id="353153"/>
    <lineage>
        <taxon>Eukaryota</taxon>
        <taxon>Discoba</taxon>
        <taxon>Euglenozoa</taxon>
        <taxon>Kinetoplastea</taxon>
        <taxon>Metakinetoplastina</taxon>
        <taxon>Trypanosomatida</taxon>
        <taxon>Trypanosomatidae</taxon>
        <taxon>Trypanosoma</taxon>
        <taxon>Schizotrypanum</taxon>
    </lineage>
</organism>
<dbReference type="SMR" id="Q4DNA5"/>
<evidence type="ECO:0000256" key="8">
    <source>
        <dbReference type="RuleBase" id="RU366077"/>
    </source>
</evidence>
<dbReference type="GO" id="GO:0016020">
    <property type="term" value="C:membrane"/>
    <property type="evidence" value="ECO:0007669"/>
    <property type="project" value="InterPro"/>
</dbReference>
<keyword evidence="4 8" id="KW-0378">Hydrolase</keyword>
<feature type="binding site" evidence="7">
    <location>
        <position position="126"/>
    </location>
    <ligand>
        <name>Zn(2+)</name>
        <dbReference type="ChEBI" id="CHEBI:29105"/>
        <note>catalytic</note>
    </ligand>
</feature>
<reference evidence="9 10" key="1">
    <citation type="journal article" date="2005" name="Science">
        <title>The genome sequence of Trypanosoma cruzi, etiologic agent of Chagas disease.</title>
        <authorList>
            <person name="El-Sayed N.M."/>
            <person name="Myler P.J."/>
            <person name="Bartholomeu D.C."/>
            <person name="Nilsson D."/>
            <person name="Aggarwal G."/>
            <person name="Tran A.N."/>
            <person name="Ghedin E."/>
            <person name="Worthey E.A."/>
            <person name="Delcher A.L."/>
            <person name="Blandin G."/>
            <person name="Westenberger S.J."/>
            <person name="Caler E."/>
            <person name="Cerqueira G.C."/>
            <person name="Branche C."/>
            <person name="Haas B."/>
            <person name="Anupama A."/>
            <person name="Arner E."/>
            <person name="Aslund L."/>
            <person name="Attipoe P."/>
            <person name="Bontempi E."/>
            <person name="Bringaud F."/>
            <person name="Burton P."/>
            <person name="Cadag E."/>
            <person name="Campbell D.A."/>
            <person name="Carrington M."/>
            <person name="Crabtree J."/>
            <person name="Darban H."/>
            <person name="da Silveira J.F."/>
            <person name="de Jong P."/>
            <person name="Edwards K."/>
            <person name="Englund P.T."/>
            <person name="Fazelina G."/>
            <person name="Feldblyum T."/>
            <person name="Ferella M."/>
            <person name="Frasch A.C."/>
            <person name="Gull K."/>
            <person name="Horn D."/>
            <person name="Hou L."/>
            <person name="Huang Y."/>
            <person name="Kindlund E."/>
            <person name="Klingbeil M."/>
            <person name="Kluge S."/>
            <person name="Koo H."/>
            <person name="Lacerda D."/>
            <person name="Levin M.J."/>
            <person name="Lorenzi H."/>
            <person name="Louie T."/>
            <person name="Machado C.R."/>
            <person name="McCulloch R."/>
            <person name="McKenna A."/>
            <person name="Mizuno Y."/>
            <person name="Mottram J.C."/>
            <person name="Nelson S."/>
            <person name="Ochaya S."/>
            <person name="Osoegawa K."/>
            <person name="Pai G."/>
            <person name="Parsons M."/>
            <person name="Pentony M."/>
            <person name="Pettersson U."/>
            <person name="Pop M."/>
            <person name="Ramirez J.L."/>
            <person name="Rinta J."/>
            <person name="Robertson L."/>
            <person name="Salzberg S.L."/>
            <person name="Sanchez D.O."/>
            <person name="Seyler A."/>
            <person name="Sharma R."/>
            <person name="Shetty J."/>
            <person name="Simpson A.J."/>
            <person name="Sisk E."/>
            <person name="Tammi M.T."/>
            <person name="Tarleton R."/>
            <person name="Teixeira S."/>
            <person name="Van Aken S."/>
            <person name="Vogt C."/>
            <person name="Ward P.N."/>
            <person name="Wickstead B."/>
            <person name="Wortman J."/>
            <person name="White O."/>
            <person name="Fraser C.M."/>
            <person name="Stuart K.D."/>
            <person name="Andersson B."/>
        </authorList>
    </citation>
    <scope>NUCLEOTIDE SEQUENCE [LARGE SCALE GENOMIC DNA]</scope>
    <source>
        <strain evidence="9 10">CL Brener</strain>
    </source>
</reference>
<keyword evidence="5 7" id="KW-0862">Zinc</keyword>
<keyword evidence="2 8" id="KW-0645">Protease</keyword>
<evidence type="ECO:0000313" key="10">
    <source>
        <dbReference type="Proteomes" id="UP000002296"/>
    </source>
</evidence>
<dbReference type="EC" id="3.4.24.-" evidence="8"/>
<comment type="caution">
    <text evidence="9">The sequence shown here is derived from an EMBL/GenBank/DDBJ whole genome shotgun (WGS) entry which is preliminary data.</text>
</comment>
<dbReference type="RefSeq" id="XP_815851.1">
    <property type="nucleotide sequence ID" value="XM_810758.1"/>
</dbReference>
<dbReference type="GO" id="GO:0007155">
    <property type="term" value="P:cell adhesion"/>
    <property type="evidence" value="ECO:0007669"/>
    <property type="project" value="InterPro"/>
</dbReference>
<keyword evidence="10" id="KW-1185">Reference proteome</keyword>
<dbReference type="Gene3D" id="3.90.132.10">
    <property type="entry name" value="Leishmanolysin , domain 2"/>
    <property type="match status" value="1"/>
</dbReference>
<dbReference type="GO" id="GO:0004222">
    <property type="term" value="F:metalloendopeptidase activity"/>
    <property type="evidence" value="ECO:0007669"/>
    <property type="project" value="UniProtKB-UniRule"/>
</dbReference>
<keyword evidence="6 7" id="KW-0482">Metalloprotease</keyword>
<evidence type="ECO:0000256" key="7">
    <source>
        <dbReference type="PIRSR" id="PIRSR601577-2"/>
    </source>
</evidence>
<dbReference type="AlphaFoldDB" id="Q4DNA5"/>
<evidence type="ECO:0000256" key="4">
    <source>
        <dbReference type="ARBA" id="ARBA00022801"/>
    </source>
</evidence>
<dbReference type="InParanoid" id="Q4DNA5"/>
<dbReference type="GO" id="GO:0006508">
    <property type="term" value="P:proteolysis"/>
    <property type="evidence" value="ECO:0007669"/>
    <property type="project" value="UniProtKB-KW"/>
</dbReference>
<evidence type="ECO:0000256" key="6">
    <source>
        <dbReference type="ARBA" id="ARBA00023049"/>
    </source>
</evidence>
<gene>
    <name evidence="9" type="ORF">Tc00.1047053508541.100</name>
</gene>
<keyword evidence="3 7" id="KW-0479">Metal-binding</keyword>
<comment type="cofactor">
    <cofactor evidence="7 8">
        <name>Zn(2+)</name>
        <dbReference type="ChEBI" id="CHEBI:29105"/>
    </cofactor>
    <text evidence="7 8">Binds 1 zinc ion per subunit.</text>
</comment>
<dbReference type="GO" id="GO:0046872">
    <property type="term" value="F:metal ion binding"/>
    <property type="evidence" value="ECO:0007669"/>
    <property type="project" value="UniProtKB-KW"/>
</dbReference>